<dbReference type="InterPro" id="IPR043128">
    <property type="entry name" value="Rev_trsase/Diguanyl_cyclase"/>
</dbReference>
<dbReference type="EMBL" id="PKHU01000001">
    <property type="protein sequence ID" value="PKZ30110.1"/>
    <property type="molecule type" value="Genomic_DNA"/>
</dbReference>
<evidence type="ECO:0000259" key="2">
    <source>
        <dbReference type="PROSITE" id="PS50887"/>
    </source>
</evidence>
<sequence>MKKSDEIIKDIQNRNHNYLIMINDFGISLAKNSLSFFEIQSFFKNLADYAAYQFEDLKQIFDEFEIDKRQVESHIKNQKIFLNEVDYMCSYVSDDIYKIKPLLNFLIFWSESEINNQNFLLFKQVELIKKGMTPSDAYELMSLNDNTTFARTINNFINTLIQKNDELAQNNIALQIKLNKTTKKLNALNKELDAFPVIDPITNLSNRTQALKALNILFKEENKNVGALLFSLTSYNDMINQLGYEITNNIFLTIIRIIKNSMRSDDLIYSMKKDELLLICQNLNETSAINIANMLIERITKNSVLNTLLGSFNKLSINIGIALLKSVSDSDDLLVLLDKKLKNAQSMGKNRIEI</sequence>
<dbReference type="AlphaFoldDB" id="A0A2I1NCL0"/>
<dbReference type="InterPro" id="IPR000160">
    <property type="entry name" value="GGDEF_dom"/>
</dbReference>
<dbReference type="NCBIfam" id="TIGR00254">
    <property type="entry name" value="GGDEF"/>
    <property type="match status" value="1"/>
</dbReference>
<name>A0A2I1NCL0_9BACT</name>
<comment type="caution">
    <text evidence="3">The sequence shown here is derived from an EMBL/GenBank/DDBJ whole genome shotgun (WGS) entry which is preliminary data.</text>
</comment>
<dbReference type="PROSITE" id="PS50887">
    <property type="entry name" value="GGDEF"/>
    <property type="match status" value="1"/>
</dbReference>
<feature type="domain" description="GGDEF" evidence="2">
    <location>
        <begin position="223"/>
        <end position="354"/>
    </location>
</feature>
<dbReference type="RefSeq" id="WP_101636587.1">
    <property type="nucleotide sequence ID" value="NZ_JAWGOK010000073.1"/>
</dbReference>
<feature type="coiled-coil region" evidence="1">
    <location>
        <begin position="157"/>
        <end position="191"/>
    </location>
</feature>
<evidence type="ECO:0000256" key="1">
    <source>
        <dbReference type="SAM" id="Coils"/>
    </source>
</evidence>
<keyword evidence="1" id="KW-0175">Coiled coil</keyword>
<dbReference type="Proteomes" id="UP000234639">
    <property type="component" value="Unassembled WGS sequence"/>
</dbReference>
<organism evidence="3 4">
    <name type="scientific">Campylobacter ureolyticus</name>
    <dbReference type="NCBI Taxonomy" id="827"/>
    <lineage>
        <taxon>Bacteria</taxon>
        <taxon>Pseudomonadati</taxon>
        <taxon>Campylobacterota</taxon>
        <taxon>Epsilonproteobacteria</taxon>
        <taxon>Campylobacterales</taxon>
        <taxon>Campylobacteraceae</taxon>
        <taxon>Campylobacter</taxon>
    </lineage>
</organism>
<accession>A0A2I1NCL0</accession>
<dbReference type="SUPFAM" id="SSF55073">
    <property type="entry name" value="Nucleotide cyclase"/>
    <property type="match status" value="1"/>
</dbReference>
<dbReference type="InterPro" id="IPR029787">
    <property type="entry name" value="Nucleotide_cyclase"/>
</dbReference>
<proteinExistence type="predicted"/>
<dbReference type="Gene3D" id="3.30.70.270">
    <property type="match status" value="1"/>
</dbReference>
<reference evidence="3 4" key="1">
    <citation type="submission" date="2017-12" db="EMBL/GenBank/DDBJ databases">
        <title>Phylogenetic diversity of female urinary microbiome.</title>
        <authorList>
            <person name="Thomas-White K."/>
            <person name="Wolfe A.J."/>
        </authorList>
    </citation>
    <scope>NUCLEOTIDE SEQUENCE [LARGE SCALE GENOMIC DNA]</scope>
    <source>
        <strain evidence="3 4">UMB0112</strain>
    </source>
</reference>
<gene>
    <name evidence="3" type="ORF">CYJ41_01325</name>
</gene>
<evidence type="ECO:0000313" key="3">
    <source>
        <dbReference type="EMBL" id="PKZ30110.1"/>
    </source>
</evidence>
<dbReference type="SMART" id="SM00267">
    <property type="entry name" value="GGDEF"/>
    <property type="match status" value="1"/>
</dbReference>
<dbReference type="Pfam" id="PF00990">
    <property type="entry name" value="GGDEF"/>
    <property type="match status" value="1"/>
</dbReference>
<protein>
    <submittedName>
        <fullName evidence="3">GGDEF domain-containing protein</fullName>
    </submittedName>
</protein>
<evidence type="ECO:0000313" key="4">
    <source>
        <dbReference type="Proteomes" id="UP000234639"/>
    </source>
</evidence>